<comment type="catalytic activity">
    <reaction evidence="3">
        <text>Hydrolysis of (1-&gt;4)-beta-linkages between N-acetylmuramic acid and N-acetyl-D-glucosamine residues in a peptidoglycan and between N-acetyl-D-glucosamine residues in chitodextrins.</text>
        <dbReference type="EC" id="3.2.1.17"/>
    </reaction>
</comment>
<evidence type="ECO:0000256" key="1">
    <source>
        <dbReference type="ARBA" id="ARBA00022529"/>
    </source>
</evidence>
<dbReference type="SUPFAM" id="SSF53955">
    <property type="entry name" value="Lysozyme-like"/>
    <property type="match status" value="1"/>
</dbReference>
<keyword evidence="1 3" id="KW-0929">Antimicrobial</keyword>
<dbReference type="Pfam" id="PF00959">
    <property type="entry name" value="Phage_lysozyme"/>
    <property type="match status" value="1"/>
</dbReference>
<comment type="caution">
    <text evidence="4">The sequence shown here is derived from an EMBL/GenBank/DDBJ whole genome shotgun (WGS) entry which is preliminary data.</text>
</comment>
<dbReference type="Proteomes" id="UP000539175">
    <property type="component" value="Unassembled WGS sequence"/>
</dbReference>
<reference evidence="4 5" key="1">
    <citation type="submission" date="2020-08" db="EMBL/GenBank/DDBJ databases">
        <title>Genomic Encyclopedia of Type Strains, Phase IV (KMG-IV): sequencing the most valuable type-strain genomes for metagenomic binning, comparative biology and taxonomic classification.</title>
        <authorList>
            <person name="Goeker M."/>
        </authorList>
    </citation>
    <scope>NUCLEOTIDE SEQUENCE [LARGE SCALE GENOMIC DNA]</scope>
    <source>
        <strain evidence="4 5">DSM 22198</strain>
    </source>
</reference>
<protein>
    <recommendedName>
        <fullName evidence="3">Lysozyme</fullName>
        <ecNumber evidence="3">3.2.1.17</ecNumber>
    </recommendedName>
</protein>
<evidence type="ECO:0000256" key="2">
    <source>
        <dbReference type="ARBA" id="ARBA00022638"/>
    </source>
</evidence>
<evidence type="ECO:0000313" key="5">
    <source>
        <dbReference type="Proteomes" id="UP000539175"/>
    </source>
</evidence>
<dbReference type="InterPro" id="IPR052619">
    <property type="entry name" value="Phage_lysozyme-like"/>
</dbReference>
<dbReference type="GO" id="GO:0003796">
    <property type="term" value="F:lysozyme activity"/>
    <property type="evidence" value="ECO:0007669"/>
    <property type="project" value="UniProtKB-EC"/>
</dbReference>
<dbReference type="InterPro" id="IPR001165">
    <property type="entry name" value="T4-type_lysozyme"/>
</dbReference>
<evidence type="ECO:0000313" key="4">
    <source>
        <dbReference type="EMBL" id="MBB6253048.1"/>
    </source>
</evidence>
<comment type="similarity">
    <text evidence="3">Belongs to the glycosyl hydrolase 24 family.</text>
</comment>
<accession>A0A7X0EDR4</accession>
<evidence type="ECO:0000256" key="3">
    <source>
        <dbReference type="RuleBase" id="RU003788"/>
    </source>
</evidence>
<keyword evidence="3 4" id="KW-0378">Hydrolase</keyword>
<dbReference type="Gene3D" id="1.10.530.40">
    <property type="match status" value="1"/>
</dbReference>
<dbReference type="GO" id="GO:0009253">
    <property type="term" value="P:peptidoglycan catabolic process"/>
    <property type="evidence" value="ECO:0007669"/>
    <property type="project" value="InterPro"/>
</dbReference>
<dbReference type="GO" id="GO:0042742">
    <property type="term" value="P:defense response to bacterium"/>
    <property type="evidence" value="ECO:0007669"/>
    <property type="project" value="UniProtKB-KW"/>
</dbReference>
<dbReference type="PANTHER" id="PTHR37406">
    <property type="entry name" value="T4-TYPE LYSOZYME 1-RELATED"/>
    <property type="match status" value="1"/>
</dbReference>
<dbReference type="GO" id="GO:0016998">
    <property type="term" value="P:cell wall macromolecule catabolic process"/>
    <property type="evidence" value="ECO:0007669"/>
    <property type="project" value="InterPro"/>
</dbReference>
<dbReference type="PRINTS" id="PR00684">
    <property type="entry name" value="T4LYSOZYME"/>
</dbReference>
<sequence>MTAPTLDLAKLGRDLDRDEGRRFTVYYDTARVPTIGVGHNLLTGPLDTALRDHLGIPEDTPLHALVLTDEQIDELRDYDIHRTLDAMDRGLGLWWRQLSEGRQRALANMAFNLGVAKLKTFKGTLAALQSNDFNTAAVHAMDSLWARQVGQRANRIAALFRFG</sequence>
<dbReference type="PANTHER" id="PTHR37406:SF1">
    <property type="entry name" value="T4-TYPE LYSOZYME 1-RELATED"/>
    <property type="match status" value="1"/>
</dbReference>
<dbReference type="AlphaFoldDB" id="A0A7X0EDR4"/>
<name>A0A7X0EDR4_9PROT</name>
<proteinExistence type="inferred from homology"/>
<organism evidence="4 5">
    <name type="scientific">Nitrospirillum iridis</name>
    <dbReference type="NCBI Taxonomy" id="765888"/>
    <lineage>
        <taxon>Bacteria</taxon>
        <taxon>Pseudomonadati</taxon>
        <taxon>Pseudomonadota</taxon>
        <taxon>Alphaproteobacteria</taxon>
        <taxon>Rhodospirillales</taxon>
        <taxon>Azospirillaceae</taxon>
        <taxon>Nitrospirillum</taxon>
    </lineage>
</organism>
<dbReference type="GO" id="GO:0031640">
    <property type="term" value="P:killing of cells of another organism"/>
    <property type="evidence" value="ECO:0007669"/>
    <property type="project" value="UniProtKB-KW"/>
</dbReference>
<keyword evidence="3 4" id="KW-0326">Glycosidase</keyword>
<gene>
    <name evidence="4" type="ORF">FHS74_003617</name>
</gene>
<keyword evidence="5" id="KW-1185">Reference proteome</keyword>
<dbReference type="InterPro" id="IPR002196">
    <property type="entry name" value="Glyco_hydro_24"/>
</dbReference>
<dbReference type="InterPro" id="IPR023346">
    <property type="entry name" value="Lysozyme-like_dom_sf"/>
</dbReference>
<keyword evidence="2 3" id="KW-0081">Bacteriolytic enzyme</keyword>
<dbReference type="InterPro" id="IPR023347">
    <property type="entry name" value="Lysozyme_dom_sf"/>
</dbReference>
<dbReference type="EMBL" id="JACIIZ010000010">
    <property type="protein sequence ID" value="MBB6253048.1"/>
    <property type="molecule type" value="Genomic_DNA"/>
</dbReference>
<dbReference type="RefSeq" id="WP_184803078.1">
    <property type="nucleotide sequence ID" value="NZ_JACIIZ010000010.1"/>
</dbReference>
<dbReference type="EC" id="3.2.1.17" evidence="3"/>